<dbReference type="EMBL" id="PFBG01000037">
    <property type="protein sequence ID" value="PIR85624.1"/>
    <property type="molecule type" value="Genomic_DNA"/>
</dbReference>
<feature type="transmembrane region" description="Helical" evidence="1">
    <location>
        <begin position="181"/>
        <end position="199"/>
    </location>
</feature>
<sequence length="200" mass="22704">MYCEQCGNKLPDDAKFCGSCGYSSVVEPGEDKKVEYFSISPTRLMLLSVITFNLYEIYWFYKNWYVVKKAENLNISPFWRAMFSVFYCYDLFRRIIGSAKDNAYPKILSAGWLAAAYIILLFVGNGVSRVEDPNGTYFIWTLVLLVLTPLTLIPIQQAINFNNEKVNPTHVQTNTFNGPEVVLIVVGVILFALTILGTFS</sequence>
<proteinExistence type="predicted"/>
<gene>
    <name evidence="3" type="ORF">COU14_03350</name>
</gene>
<keyword evidence="1" id="KW-1133">Transmembrane helix</keyword>
<protein>
    <recommendedName>
        <fullName evidence="2">Zinc-ribbon domain-containing protein</fullName>
    </recommendedName>
</protein>
<evidence type="ECO:0000259" key="2">
    <source>
        <dbReference type="Pfam" id="PF13240"/>
    </source>
</evidence>
<comment type="caution">
    <text evidence="3">The sequence shown here is derived from an EMBL/GenBank/DDBJ whole genome shotgun (WGS) entry which is preliminary data.</text>
</comment>
<evidence type="ECO:0000256" key="1">
    <source>
        <dbReference type="SAM" id="Phobius"/>
    </source>
</evidence>
<name>A0A2H0UGT1_9BACT</name>
<feature type="transmembrane region" description="Helical" evidence="1">
    <location>
        <begin position="137"/>
        <end position="155"/>
    </location>
</feature>
<keyword evidence="1" id="KW-0472">Membrane</keyword>
<keyword evidence="1" id="KW-0812">Transmembrane</keyword>
<dbReference type="InterPro" id="IPR026870">
    <property type="entry name" value="Zinc_ribbon_dom"/>
</dbReference>
<feature type="domain" description="Zinc-ribbon" evidence="2">
    <location>
        <begin position="2"/>
        <end position="23"/>
    </location>
</feature>
<feature type="transmembrane region" description="Helical" evidence="1">
    <location>
        <begin position="104"/>
        <end position="125"/>
    </location>
</feature>
<reference evidence="4" key="1">
    <citation type="submission" date="2017-09" db="EMBL/GenBank/DDBJ databases">
        <title>Depth-based differentiation of microbial function through sediment-hosted aquifers and enrichment of novel symbionts in the deep terrestrial subsurface.</title>
        <authorList>
            <person name="Probst A.J."/>
            <person name="Ladd B."/>
            <person name="Jarett J.K."/>
            <person name="Geller-Mcgrath D.E."/>
            <person name="Sieber C.M.K."/>
            <person name="Emerson J.B."/>
            <person name="Anantharaman K."/>
            <person name="Thomas B.C."/>
            <person name="Malmstrom R."/>
            <person name="Stieglmeier M."/>
            <person name="Klingl A."/>
            <person name="Woyke T."/>
            <person name="Ryan C.M."/>
            <person name="Banfield J.F."/>
        </authorList>
    </citation>
    <scope>NUCLEOTIDE SEQUENCE [LARGE SCALE GENOMIC DNA]</scope>
</reference>
<dbReference type="AlphaFoldDB" id="A0A2H0UGT1"/>
<organism evidence="3 4">
    <name type="scientific">Candidatus Kaiserbacteria bacterium CG10_big_fil_rev_8_21_14_0_10_44_10</name>
    <dbReference type="NCBI Taxonomy" id="1974606"/>
    <lineage>
        <taxon>Bacteria</taxon>
        <taxon>Candidatus Kaiseribacteriota</taxon>
    </lineage>
</organism>
<evidence type="ECO:0000313" key="3">
    <source>
        <dbReference type="EMBL" id="PIR85624.1"/>
    </source>
</evidence>
<feature type="transmembrane region" description="Helical" evidence="1">
    <location>
        <begin position="42"/>
        <end position="61"/>
    </location>
</feature>
<evidence type="ECO:0000313" key="4">
    <source>
        <dbReference type="Proteomes" id="UP000229612"/>
    </source>
</evidence>
<dbReference type="Proteomes" id="UP000229612">
    <property type="component" value="Unassembled WGS sequence"/>
</dbReference>
<dbReference type="Pfam" id="PF13240">
    <property type="entry name" value="Zn_Ribbon_1"/>
    <property type="match status" value="1"/>
</dbReference>
<accession>A0A2H0UGT1</accession>